<evidence type="ECO:0000256" key="7">
    <source>
        <dbReference type="PROSITE-ProRule" id="PRU00339"/>
    </source>
</evidence>
<keyword evidence="1 6" id="KW-0597">Phosphoprotein</keyword>
<dbReference type="SMART" id="SM00448">
    <property type="entry name" value="REC"/>
    <property type="match status" value="1"/>
</dbReference>
<dbReference type="Gene3D" id="1.25.40.10">
    <property type="entry name" value="Tetratricopeptide repeat domain"/>
    <property type="match status" value="1"/>
</dbReference>
<dbReference type="InterPro" id="IPR011006">
    <property type="entry name" value="CheY-like_superfamily"/>
</dbReference>
<evidence type="ECO:0000256" key="4">
    <source>
        <dbReference type="ARBA" id="ARBA00023125"/>
    </source>
</evidence>
<dbReference type="PANTHER" id="PTHR48111:SF50">
    <property type="entry name" value="KDP OPERON TRANSCRIPTIONAL REGULATORY PROTEIN KDPE"/>
    <property type="match status" value="1"/>
</dbReference>
<evidence type="ECO:0000259" key="9">
    <source>
        <dbReference type="PROSITE" id="PS50110"/>
    </source>
</evidence>
<dbReference type="GO" id="GO:0005829">
    <property type="term" value="C:cytosol"/>
    <property type="evidence" value="ECO:0007669"/>
    <property type="project" value="TreeGrafter"/>
</dbReference>
<feature type="repeat" description="TPR" evidence="7">
    <location>
        <begin position="166"/>
        <end position="199"/>
    </location>
</feature>
<dbReference type="eggNOG" id="COG2204">
    <property type="taxonomic scope" value="Bacteria"/>
</dbReference>
<dbReference type="PROSITE" id="PS50005">
    <property type="entry name" value="TPR"/>
    <property type="match status" value="1"/>
</dbReference>
<keyword evidence="2" id="KW-0902">Two-component regulatory system</keyword>
<dbReference type="EMBL" id="CP002085">
    <property type="protein sequence ID" value="ADK84923.1"/>
    <property type="molecule type" value="Genomic_DNA"/>
</dbReference>
<dbReference type="Proteomes" id="UP000009047">
    <property type="component" value="Chromosome"/>
</dbReference>
<evidence type="ECO:0000313" key="11">
    <source>
        <dbReference type="Proteomes" id="UP000009047"/>
    </source>
</evidence>
<evidence type="ECO:0000256" key="5">
    <source>
        <dbReference type="ARBA" id="ARBA00023163"/>
    </source>
</evidence>
<dbReference type="PANTHER" id="PTHR48111">
    <property type="entry name" value="REGULATOR OF RPOS"/>
    <property type="match status" value="1"/>
</dbReference>
<sequence length="238" mass="26366">MNDKRLLVVDDEKNIRLTVTQALEDLGLPVRTAVNGEEAMTMLDEEPFDVVFLDLRMPGMDGMEALRRIRDGWPKTRVIVITAHGKIESAVQAMKLGALDFVQKPFSPAEVRELALRALEGGAEEANDAEDYFSLVHRVKNHIAAGDYPAARRAARRAMAADPARPQAYNLLGALLEIKGEVLRAQKFYRAALDIDPAFEPAQANIRRTTSSNEFGGIDLGPDEGEARRPAMEKQNEK</sequence>
<dbReference type="PROSITE" id="PS50110">
    <property type="entry name" value="RESPONSE_REGULATORY"/>
    <property type="match status" value="1"/>
</dbReference>
<accession>E1QH80</accession>
<dbReference type="GO" id="GO:0000156">
    <property type="term" value="F:phosphorelay response regulator activity"/>
    <property type="evidence" value="ECO:0007669"/>
    <property type="project" value="TreeGrafter"/>
</dbReference>
<name>E1QH80_DESB2</name>
<proteinExistence type="predicted"/>
<dbReference type="HOGENOM" id="CLU_000445_69_6_7"/>
<dbReference type="STRING" id="644282.Deba_1555"/>
<keyword evidence="5" id="KW-0804">Transcription</keyword>
<feature type="domain" description="Response regulatory" evidence="9">
    <location>
        <begin position="5"/>
        <end position="119"/>
    </location>
</feature>
<organism evidence="10 11">
    <name type="scientific">Desulfarculus baarsii (strain ATCC 33931 / DSM 2075 / LMG 7858 / VKM B-1802 / 2st14)</name>
    <dbReference type="NCBI Taxonomy" id="644282"/>
    <lineage>
        <taxon>Bacteria</taxon>
        <taxon>Pseudomonadati</taxon>
        <taxon>Thermodesulfobacteriota</taxon>
        <taxon>Desulfarculia</taxon>
        <taxon>Desulfarculales</taxon>
        <taxon>Desulfarculaceae</taxon>
        <taxon>Desulfarculus</taxon>
    </lineage>
</organism>
<keyword evidence="11" id="KW-1185">Reference proteome</keyword>
<feature type="compositionally biased region" description="Basic and acidic residues" evidence="8">
    <location>
        <begin position="225"/>
        <end position="238"/>
    </location>
</feature>
<dbReference type="InterPro" id="IPR001789">
    <property type="entry name" value="Sig_transdc_resp-reg_receiver"/>
</dbReference>
<dbReference type="GO" id="GO:0006355">
    <property type="term" value="P:regulation of DNA-templated transcription"/>
    <property type="evidence" value="ECO:0007669"/>
    <property type="project" value="TreeGrafter"/>
</dbReference>
<dbReference type="FunFam" id="3.40.50.2300:FF:000018">
    <property type="entry name" value="DNA-binding transcriptional regulator NtrC"/>
    <property type="match status" value="1"/>
</dbReference>
<feature type="region of interest" description="Disordered" evidence="8">
    <location>
        <begin position="204"/>
        <end position="238"/>
    </location>
</feature>
<dbReference type="RefSeq" id="WP_013258376.1">
    <property type="nucleotide sequence ID" value="NC_014365.1"/>
</dbReference>
<keyword evidence="7" id="KW-0802">TPR repeat</keyword>
<dbReference type="InterPro" id="IPR019734">
    <property type="entry name" value="TPR_rpt"/>
</dbReference>
<evidence type="ECO:0000256" key="2">
    <source>
        <dbReference type="ARBA" id="ARBA00023012"/>
    </source>
</evidence>
<dbReference type="Pfam" id="PF00072">
    <property type="entry name" value="Response_reg"/>
    <property type="match status" value="1"/>
</dbReference>
<dbReference type="AlphaFoldDB" id="E1QH80"/>
<protein>
    <submittedName>
        <fullName evidence="10">Response regulator receiver protein</fullName>
    </submittedName>
</protein>
<keyword evidence="4" id="KW-0238">DNA-binding</keyword>
<dbReference type="GO" id="GO:0000976">
    <property type="term" value="F:transcription cis-regulatory region binding"/>
    <property type="evidence" value="ECO:0007669"/>
    <property type="project" value="TreeGrafter"/>
</dbReference>
<dbReference type="KEGG" id="dbr:Deba_1555"/>
<dbReference type="InterPro" id="IPR039420">
    <property type="entry name" value="WalR-like"/>
</dbReference>
<evidence type="ECO:0000256" key="1">
    <source>
        <dbReference type="ARBA" id="ARBA00022553"/>
    </source>
</evidence>
<dbReference type="Gene3D" id="3.40.50.2300">
    <property type="match status" value="1"/>
</dbReference>
<reference evidence="10 11" key="1">
    <citation type="journal article" date="2010" name="Stand. Genomic Sci.">
        <title>Complete genome sequence of Desulfarculus baarsii type strain (2st14).</title>
        <authorList>
            <person name="Sun H."/>
            <person name="Spring S."/>
            <person name="Lapidus A."/>
            <person name="Davenport K."/>
            <person name="Del Rio T.G."/>
            <person name="Tice H."/>
            <person name="Nolan M."/>
            <person name="Copeland A."/>
            <person name="Cheng J.F."/>
            <person name="Lucas S."/>
            <person name="Tapia R."/>
            <person name="Goodwin L."/>
            <person name="Pitluck S."/>
            <person name="Ivanova N."/>
            <person name="Pagani I."/>
            <person name="Mavromatis K."/>
            <person name="Ovchinnikova G."/>
            <person name="Pati A."/>
            <person name="Chen A."/>
            <person name="Palaniappan K."/>
            <person name="Hauser L."/>
            <person name="Chang Y.J."/>
            <person name="Jeffries C.D."/>
            <person name="Detter J.C."/>
            <person name="Han C."/>
            <person name="Rohde M."/>
            <person name="Brambilla E."/>
            <person name="Goker M."/>
            <person name="Woyke T."/>
            <person name="Bristow J."/>
            <person name="Eisen J.A."/>
            <person name="Markowitz V."/>
            <person name="Hugenholtz P."/>
            <person name="Kyrpides N.C."/>
            <person name="Klenk H.P."/>
            <person name="Land M."/>
        </authorList>
    </citation>
    <scope>NUCLEOTIDE SEQUENCE [LARGE SCALE GENOMIC DNA]</scope>
    <source>
        <strain evidence="11">ATCC 33931 / DSM 2075 / LMG 7858 / VKM B-1802 / 2st14</strain>
    </source>
</reference>
<dbReference type="GO" id="GO:0032993">
    <property type="term" value="C:protein-DNA complex"/>
    <property type="evidence" value="ECO:0007669"/>
    <property type="project" value="TreeGrafter"/>
</dbReference>
<feature type="modified residue" description="4-aspartylphosphate" evidence="6">
    <location>
        <position position="54"/>
    </location>
</feature>
<keyword evidence="3" id="KW-0805">Transcription regulation</keyword>
<evidence type="ECO:0000256" key="8">
    <source>
        <dbReference type="SAM" id="MobiDB-lite"/>
    </source>
</evidence>
<evidence type="ECO:0000256" key="3">
    <source>
        <dbReference type="ARBA" id="ARBA00023015"/>
    </source>
</evidence>
<dbReference type="SUPFAM" id="SSF52172">
    <property type="entry name" value="CheY-like"/>
    <property type="match status" value="1"/>
</dbReference>
<evidence type="ECO:0000256" key="6">
    <source>
        <dbReference type="PROSITE-ProRule" id="PRU00169"/>
    </source>
</evidence>
<dbReference type="InterPro" id="IPR011990">
    <property type="entry name" value="TPR-like_helical_dom_sf"/>
</dbReference>
<dbReference type="SUPFAM" id="SSF48452">
    <property type="entry name" value="TPR-like"/>
    <property type="match status" value="1"/>
</dbReference>
<evidence type="ECO:0000313" key="10">
    <source>
        <dbReference type="EMBL" id="ADK84923.1"/>
    </source>
</evidence>
<gene>
    <name evidence="10" type="ordered locus">Deba_1555</name>
</gene>
<dbReference type="OrthoDB" id="9797753at2"/>